<sequence length="133" mass="14305">MKYFLDLLGALLILGGTCLVLVAALGLVRLNDLLSRMHAATKAQVSGLLLLCIGLALTMRSSGLHWMLLLVVLLTVLTAPVSAHMVARAGYRTGRIPRQDLSVDELTHDLIKILEAQPPSALGKLAPETEEDK</sequence>
<keyword evidence="2" id="KW-0812">Transmembrane</keyword>
<reference evidence="4" key="1">
    <citation type="submission" date="2016-12" db="EMBL/GenBank/DDBJ databases">
        <authorList>
            <person name="Meng X."/>
        </authorList>
    </citation>
    <scope>NUCLEOTIDE SEQUENCE [LARGE SCALE GENOMIC DNA]</scope>
    <source>
        <strain evidence="4">DSM 20732</strain>
    </source>
</reference>
<proteinExistence type="inferred from homology"/>
<dbReference type="EMBL" id="MQVS01000007">
    <property type="protein sequence ID" value="OKL51361.1"/>
    <property type="molecule type" value="Genomic_DNA"/>
</dbReference>
<feature type="transmembrane region" description="Helical" evidence="2">
    <location>
        <begin position="6"/>
        <end position="28"/>
    </location>
</feature>
<dbReference type="Proteomes" id="UP000185612">
    <property type="component" value="Unassembled WGS sequence"/>
</dbReference>
<dbReference type="STRING" id="52770.BSZ40_07245"/>
<dbReference type="OrthoDB" id="3214257at2"/>
<dbReference type="PANTHER" id="PTHR34703">
    <property type="entry name" value="ANTIPORTER SUBUNIT MNHG2-RELATED"/>
    <property type="match status" value="1"/>
</dbReference>
<accession>A0A1Q5PUV1</accession>
<dbReference type="GO" id="GO:0015385">
    <property type="term" value="F:sodium:proton antiporter activity"/>
    <property type="evidence" value="ECO:0007669"/>
    <property type="project" value="TreeGrafter"/>
</dbReference>
<evidence type="ECO:0000256" key="1">
    <source>
        <dbReference type="ARBA" id="ARBA00008404"/>
    </source>
</evidence>
<dbReference type="RefSeq" id="WP_073824694.1">
    <property type="nucleotide sequence ID" value="NZ_JAUNKL010000009.1"/>
</dbReference>
<evidence type="ECO:0000313" key="3">
    <source>
        <dbReference type="EMBL" id="OKL51361.1"/>
    </source>
</evidence>
<dbReference type="NCBIfam" id="NF009314">
    <property type="entry name" value="PRK12674.1-2"/>
    <property type="match status" value="1"/>
</dbReference>
<keyword evidence="4" id="KW-1185">Reference proteome</keyword>
<comment type="caution">
    <text evidence="3">The sequence shown here is derived from an EMBL/GenBank/DDBJ whole genome shotgun (WGS) entry which is preliminary data.</text>
</comment>
<keyword evidence="2" id="KW-1133">Transmembrane helix</keyword>
<dbReference type="Pfam" id="PF03334">
    <property type="entry name" value="PhaG_MnhG_YufB"/>
    <property type="match status" value="1"/>
</dbReference>
<dbReference type="NCBIfam" id="TIGR01300">
    <property type="entry name" value="CPA3_mnhG_phaG"/>
    <property type="match status" value="1"/>
</dbReference>
<evidence type="ECO:0000313" key="4">
    <source>
        <dbReference type="Proteomes" id="UP000185612"/>
    </source>
</evidence>
<gene>
    <name evidence="3" type="ORF">BSZ40_07245</name>
</gene>
<evidence type="ECO:0000256" key="2">
    <source>
        <dbReference type="SAM" id="Phobius"/>
    </source>
</evidence>
<dbReference type="InterPro" id="IPR005133">
    <property type="entry name" value="PhaG_MnhG_YufB"/>
</dbReference>
<protein>
    <submittedName>
        <fullName evidence="3">Uncharacterized protein</fullName>
    </submittedName>
</protein>
<keyword evidence="2" id="KW-0472">Membrane</keyword>
<comment type="similarity">
    <text evidence="1">Belongs to the CPA3 antiporters (TC 2.A.63) subunit G family.</text>
</comment>
<name>A0A1Q5PUV1_9ACTO</name>
<dbReference type="PANTHER" id="PTHR34703:SF1">
    <property type="entry name" value="ANTIPORTER SUBUNIT MNHG2-RELATED"/>
    <property type="match status" value="1"/>
</dbReference>
<dbReference type="AlphaFoldDB" id="A0A1Q5PUV1"/>
<organism evidence="3 4">
    <name type="scientific">Buchananella hordeovulneris</name>
    <dbReference type="NCBI Taxonomy" id="52770"/>
    <lineage>
        <taxon>Bacteria</taxon>
        <taxon>Bacillati</taxon>
        <taxon>Actinomycetota</taxon>
        <taxon>Actinomycetes</taxon>
        <taxon>Actinomycetales</taxon>
        <taxon>Actinomycetaceae</taxon>
        <taxon>Buchananella</taxon>
    </lineage>
</organism>
<feature type="transmembrane region" description="Helical" evidence="2">
    <location>
        <begin position="65"/>
        <end position="87"/>
    </location>
</feature>